<sequence>MPLPISLIFSYNFNDLYLSFCSPPSSIKPKFPYCYCCCCCNCVDVRLDLLHLNPFNSTINANLTSLFPSTDANLISSLNSSSLYFVIIIIIIIISVCFFFTCCVVLIGLIEFYSLI</sequence>
<gene>
    <name evidence="2" type="ORF">QVD17_05994</name>
</gene>
<accession>A0AAD8LG31</accession>
<evidence type="ECO:0000313" key="2">
    <source>
        <dbReference type="EMBL" id="KAK1440169.1"/>
    </source>
</evidence>
<reference evidence="2" key="1">
    <citation type="journal article" date="2023" name="bioRxiv">
        <title>Improved chromosome-level genome assembly for marigold (Tagetes erecta).</title>
        <authorList>
            <person name="Jiang F."/>
            <person name="Yuan L."/>
            <person name="Wang S."/>
            <person name="Wang H."/>
            <person name="Xu D."/>
            <person name="Wang A."/>
            <person name="Fan W."/>
        </authorList>
    </citation>
    <scope>NUCLEOTIDE SEQUENCE</scope>
    <source>
        <strain evidence="2">WSJ</strain>
        <tissue evidence="2">Leaf</tissue>
    </source>
</reference>
<dbReference type="AlphaFoldDB" id="A0AAD8LG31"/>
<evidence type="ECO:0000313" key="3">
    <source>
        <dbReference type="Proteomes" id="UP001229421"/>
    </source>
</evidence>
<keyword evidence="3" id="KW-1185">Reference proteome</keyword>
<proteinExistence type="predicted"/>
<dbReference type="EMBL" id="JAUHHV010000001">
    <property type="protein sequence ID" value="KAK1440169.1"/>
    <property type="molecule type" value="Genomic_DNA"/>
</dbReference>
<evidence type="ECO:0000256" key="1">
    <source>
        <dbReference type="SAM" id="Phobius"/>
    </source>
</evidence>
<keyword evidence="1" id="KW-0472">Membrane</keyword>
<feature type="transmembrane region" description="Helical" evidence="1">
    <location>
        <begin position="83"/>
        <end position="110"/>
    </location>
</feature>
<name>A0AAD8LG31_TARER</name>
<protein>
    <submittedName>
        <fullName evidence="2">Uncharacterized protein</fullName>
    </submittedName>
</protein>
<comment type="caution">
    <text evidence="2">The sequence shown here is derived from an EMBL/GenBank/DDBJ whole genome shotgun (WGS) entry which is preliminary data.</text>
</comment>
<keyword evidence="1" id="KW-0812">Transmembrane</keyword>
<dbReference type="Proteomes" id="UP001229421">
    <property type="component" value="Unassembled WGS sequence"/>
</dbReference>
<keyword evidence="1" id="KW-1133">Transmembrane helix</keyword>
<organism evidence="2 3">
    <name type="scientific">Tagetes erecta</name>
    <name type="common">African marigold</name>
    <dbReference type="NCBI Taxonomy" id="13708"/>
    <lineage>
        <taxon>Eukaryota</taxon>
        <taxon>Viridiplantae</taxon>
        <taxon>Streptophyta</taxon>
        <taxon>Embryophyta</taxon>
        <taxon>Tracheophyta</taxon>
        <taxon>Spermatophyta</taxon>
        <taxon>Magnoliopsida</taxon>
        <taxon>eudicotyledons</taxon>
        <taxon>Gunneridae</taxon>
        <taxon>Pentapetalae</taxon>
        <taxon>asterids</taxon>
        <taxon>campanulids</taxon>
        <taxon>Asterales</taxon>
        <taxon>Asteraceae</taxon>
        <taxon>Asteroideae</taxon>
        <taxon>Heliantheae alliance</taxon>
        <taxon>Tageteae</taxon>
        <taxon>Tagetes</taxon>
    </lineage>
</organism>